<organism evidence="5 6">
    <name type="scientific">Eilatimonas milleporae</name>
    <dbReference type="NCBI Taxonomy" id="911205"/>
    <lineage>
        <taxon>Bacteria</taxon>
        <taxon>Pseudomonadati</taxon>
        <taxon>Pseudomonadota</taxon>
        <taxon>Alphaproteobacteria</taxon>
        <taxon>Kordiimonadales</taxon>
        <taxon>Kordiimonadaceae</taxon>
        <taxon>Eilatimonas</taxon>
    </lineage>
</organism>
<evidence type="ECO:0000256" key="1">
    <source>
        <dbReference type="ARBA" id="ARBA00008571"/>
    </source>
</evidence>
<evidence type="ECO:0000256" key="4">
    <source>
        <dbReference type="SAM" id="MobiDB-lite"/>
    </source>
</evidence>
<dbReference type="InterPro" id="IPR036714">
    <property type="entry name" value="SDH_sf"/>
</dbReference>
<dbReference type="InParanoid" id="A0A3M0C7N6"/>
<feature type="compositionally biased region" description="Acidic residues" evidence="4">
    <location>
        <begin position="121"/>
        <end position="131"/>
    </location>
</feature>
<keyword evidence="3" id="KW-0143">Chaperone</keyword>
<sequence length="224" mass="25054">MGRYGWQAGGTWSHGTVRAFAGAAPVLSIVRYPYRPVIISPDPSRPRTARQRHARQSESPTQMTQTPSNRHDSAASGPDDQSDDKRDTRPGSQSDEVADEVANTMTDEAGDDVSGNVSDGVSDDTPDDTSDDTPGALTVRRRRLLFRAWHRGIKELDLIMGNFVEKHLDSFNHDDCAWFEALFEEQDHSVLNWVTGGDEPIPPQFQTPMMTRLQRLDFMTLKAR</sequence>
<proteinExistence type="inferred from homology"/>
<accession>A0A3M0C7N6</accession>
<dbReference type="Pfam" id="PF03937">
    <property type="entry name" value="Sdh5"/>
    <property type="match status" value="1"/>
</dbReference>
<dbReference type="PANTHER" id="PTHR12469">
    <property type="entry name" value="PROTEIN EMI5 HOMOLOG, MITOCHONDRIAL"/>
    <property type="match status" value="1"/>
</dbReference>
<protein>
    <recommendedName>
        <fullName evidence="2">FAD assembly factor SdhE</fullName>
    </recommendedName>
</protein>
<name>A0A3M0C7N6_9PROT</name>
<evidence type="ECO:0000256" key="2">
    <source>
        <dbReference type="ARBA" id="ARBA00019418"/>
    </source>
</evidence>
<evidence type="ECO:0000313" key="6">
    <source>
        <dbReference type="Proteomes" id="UP000271227"/>
    </source>
</evidence>
<dbReference type="Proteomes" id="UP000271227">
    <property type="component" value="Unassembled WGS sequence"/>
</dbReference>
<dbReference type="GO" id="GO:0006099">
    <property type="term" value="P:tricarboxylic acid cycle"/>
    <property type="evidence" value="ECO:0007669"/>
    <property type="project" value="TreeGrafter"/>
</dbReference>
<dbReference type="EMBL" id="REFR01000012">
    <property type="protein sequence ID" value="RMB04895.1"/>
    <property type="molecule type" value="Genomic_DNA"/>
</dbReference>
<dbReference type="PANTHER" id="PTHR12469:SF2">
    <property type="entry name" value="SUCCINATE DEHYDROGENASE ASSEMBLY FACTOR 2, MITOCHONDRIAL"/>
    <property type="match status" value="1"/>
</dbReference>
<comment type="caution">
    <text evidence="5">The sequence shown here is derived from an EMBL/GenBank/DDBJ whole genome shotgun (WGS) entry which is preliminary data.</text>
</comment>
<gene>
    <name evidence="5" type="ORF">BXY39_2466</name>
</gene>
<feature type="compositionally biased region" description="Polar residues" evidence="4">
    <location>
        <begin position="57"/>
        <end position="68"/>
    </location>
</feature>
<evidence type="ECO:0000313" key="5">
    <source>
        <dbReference type="EMBL" id="RMB04895.1"/>
    </source>
</evidence>
<reference evidence="5 6" key="1">
    <citation type="submission" date="2018-10" db="EMBL/GenBank/DDBJ databases">
        <title>Genomic Encyclopedia of Archaeal and Bacterial Type Strains, Phase II (KMG-II): from individual species to whole genera.</title>
        <authorList>
            <person name="Goeker M."/>
        </authorList>
    </citation>
    <scope>NUCLEOTIDE SEQUENCE [LARGE SCALE GENOMIC DNA]</scope>
    <source>
        <strain evidence="5 6">DSM 25217</strain>
    </source>
</reference>
<dbReference type="AlphaFoldDB" id="A0A3M0C7N6"/>
<dbReference type="SUPFAM" id="SSF109910">
    <property type="entry name" value="YgfY-like"/>
    <property type="match status" value="1"/>
</dbReference>
<dbReference type="Gene3D" id="1.10.150.250">
    <property type="entry name" value="Flavinator of succinate dehydrogenase"/>
    <property type="match status" value="1"/>
</dbReference>
<feature type="region of interest" description="Disordered" evidence="4">
    <location>
        <begin position="37"/>
        <end position="135"/>
    </location>
</feature>
<keyword evidence="6" id="KW-1185">Reference proteome</keyword>
<evidence type="ECO:0000256" key="3">
    <source>
        <dbReference type="ARBA" id="ARBA00023186"/>
    </source>
</evidence>
<comment type="similarity">
    <text evidence="1">Belongs to the SdhE FAD assembly factor family.</text>
</comment>
<dbReference type="InterPro" id="IPR005631">
    <property type="entry name" value="SDH"/>
</dbReference>